<proteinExistence type="predicted"/>
<evidence type="ECO:0000256" key="1">
    <source>
        <dbReference type="SAM" id="MobiDB-lite"/>
    </source>
</evidence>
<feature type="compositionally biased region" description="Basic and acidic residues" evidence="1">
    <location>
        <begin position="8"/>
        <end position="18"/>
    </location>
</feature>
<gene>
    <name evidence="3" type="ORF">FDA94_25005</name>
</gene>
<feature type="region of interest" description="Disordered" evidence="1">
    <location>
        <begin position="1"/>
        <end position="83"/>
    </location>
</feature>
<evidence type="ECO:0000313" key="3">
    <source>
        <dbReference type="EMBL" id="TKK85652.1"/>
    </source>
</evidence>
<dbReference type="AlphaFoldDB" id="A0A4U3MBA3"/>
<dbReference type="Proteomes" id="UP000308705">
    <property type="component" value="Unassembled WGS sequence"/>
</dbReference>
<organism evidence="3 4">
    <name type="scientific">Herbidospora galbida</name>
    <dbReference type="NCBI Taxonomy" id="2575442"/>
    <lineage>
        <taxon>Bacteria</taxon>
        <taxon>Bacillati</taxon>
        <taxon>Actinomycetota</taxon>
        <taxon>Actinomycetes</taxon>
        <taxon>Streptosporangiales</taxon>
        <taxon>Streptosporangiaceae</taxon>
        <taxon>Herbidospora</taxon>
    </lineage>
</organism>
<reference evidence="3 4" key="1">
    <citation type="submission" date="2019-04" db="EMBL/GenBank/DDBJ databases">
        <title>Herbidospora sp. NEAU-GS14.nov., a novel actinomycete isolated from soil.</title>
        <authorList>
            <person name="Han L."/>
        </authorList>
    </citation>
    <scope>NUCLEOTIDE SEQUENCE [LARGE SCALE GENOMIC DNA]</scope>
    <source>
        <strain evidence="3 4">NEAU-GS14</strain>
    </source>
</reference>
<sequence length="129" mass="13279">MVTPLDPDDPRSPGDDPAARGGPGLDDLAASGAGPNDPRGSSDPAPGIWADDPDRRRFTRPPAWAGHPTQRRAASGAPQRPTMPAKRKVLAFAFAALGAALFAVAVTLLPPLLAPDRASNPAPEASCCR</sequence>
<keyword evidence="2" id="KW-0812">Transmembrane</keyword>
<keyword evidence="4" id="KW-1185">Reference proteome</keyword>
<feature type="transmembrane region" description="Helical" evidence="2">
    <location>
        <begin position="89"/>
        <end position="113"/>
    </location>
</feature>
<keyword evidence="2" id="KW-0472">Membrane</keyword>
<protein>
    <submittedName>
        <fullName evidence="3">Uncharacterized protein</fullName>
    </submittedName>
</protein>
<accession>A0A4U3MBA3</accession>
<name>A0A4U3MBA3_9ACTN</name>
<evidence type="ECO:0000313" key="4">
    <source>
        <dbReference type="Proteomes" id="UP000308705"/>
    </source>
</evidence>
<dbReference type="EMBL" id="SZQA01000026">
    <property type="protein sequence ID" value="TKK85652.1"/>
    <property type="molecule type" value="Genomic_DNA"/>
</dbReference>
<comment type="caution">
    <text evidence="3">The sequence shown here is derived from an EMBL/GenBank/DDBJ whole genome shotgun (WGS) entry which is preliminary data.</text>
</comment>
<keyword evidence="2" id="KW-1133">Transmembrane helix</keyword>
<evidence type="ECO:0000256" key="2">
    <source>
        <dbReference type="SAM" id="Phobius"/>
    </source>
</evidence>
<dbReference type="RefSeq" id="WP_137249516.1">
    <property type="nucleotide sequence ID" value="NZ_SZQA01000026.1"/>
</dbReference>